<keyword evidence="2" id="KW-0732">Signal</keyword>
<evidence type="ECO:0000313" key="4">
    <source>
        <dbReference type="Proteomes" id="UP000462212"/>
    </source>
</evidence>
<keyword evidence="1" id="KW-0472">Membrane</keyword>
<name>A0A8H8UIY1_9HELO</name>
<feature type="transmembrane region" description="Helical" evidence="1">
    <location>
        <begin position="194"/>
        <end position="213"/>
    </location>
</feature>
<accession>A0A8H8UIY1</accession>
<evidence type="ECO:0000256" key="2">
    <source>
        <dbReference type="SAM" id="SignalP"/>
    </source>
</evidence>
<reference evidence="3 4" key="1">
    <citation type="submission" date="2018-05" db="EMBL/GenBank/DDBJ databases">
        <title>Genome sequencing and assembly of the regulated plant pathogen Lachnellula willkommii and related sister species for the development of diagnostic species identification markers.</title>
        <authorList>
            <person name="Giroux E."/>
            <person name="Bilodeau G."/>
        </authorList>
    </citation>
    <scope>NUCLEOTIDE SEQUENCE [LARGE SCALE GENOMIC DNA]</scope>
    <source>
        <strain evidence="3 4">CBS 197.66</strain>
    </source>
</reference>
<dbReference type="OrthoDB" id="3547033at2759"/>
<organism evidence="3 4">
    <name type="scientific">Lachnellula subtilissima</name>
    <dbReference type="NCBI Taxonomy" id="602034"/>
    <lineage>
        <taxon>Eukaryota</taxon>
        <taxon>Fungi</taxon>
        <taxon>Dikarya</taxon>
        <taxon>Ascomycota</taxon>
        <taxon>Pezizomycotina</taxon>
        <taxon>Leotiomycetes</taxon>
        <taxon>Helotiales</taxon>
        <taxon>Lachnaceae</taxon>
        <taxon>Lachnellula</taxon>
    </lineage>
</organism>
<keyword evidence="4" id="KW-1185">Reference proteome</keyword>
<protein>
    <recommendedName>
        <fullName evidence="5">Transmembrane protein</fullName>
    </recommendedName>
</protein>
<evidence type="ECO:0000313" key="3">
    <source>
        <dbReference type="EMBL" id="TVY45824.1"/>
    </source>
</evidence>
<feature type="transmembrane region" description="Helical" evidence="1">
    <location>
        <begin position="101"/>
        <end position="121"/>
    </location>
</feature>
<dbReference type="AlphaFoldDB" id="A0A8H8UIY1"/>
<gene>
    <name evidence="3" type="ORF">LSUB1_G000061</name>
</gene>
<feature type="transmembrane region" description="Helical" evidence="1">
    <location>
        <begin position="66"/>
        <end position="89"/>
    </location>
</feature>
<feature type="signal peptide" evidence="2">
    <location>
        <begin position="1"/>
        <end position="15"/>
    </location>
</feature>
<proteinExistence type="predicted"/>
<feature type="transmembrane region" description="Helical" evidence="1">
    <location>
        <begin position="133"/>
        <end position="154"/>
    </location>
</feature>
<dbReference type="Proteomes" id="UP000462212">
    <property type="component" value="Unassembled WGS sequence"/>
</dbReference>
<keyword evidence="1" id="KW-0812">Transmembrane</keyword>
<feature type="non-terminal residue" evidence="3">
    <location>
        <position position="1"/>
    </location>
</feature>
<dbReference type="EMBL" id="QGMJ01000005">
    <property type="protein sequence ID" value="TVY45824.1"/>
    <property type="molecule type" value="Genomic_DNA"/>
</dbReference>
<sequence length="219" mass="23492">ILIFFASVTFDVLCCEPPPYASNQICVQLVGGIRCLHTLCKMSTKSMFALDRELGPGYNNSFDFSLAFESAILTIAPLGVLIAACPFHIWHCRKGPAVAKIGMHFWLLTIAAITLLCLEVAKAVVWRMADGGAFAIFQAATALSAVGAAAVLLMNTLGYRHSPRSSYISSAMLSVAFCVDIVKTRSFSMRHGMSTVAALSAATAVPKLAIVMLQEFPKP</sequence>
<keyword evidence="1" id="KW-1133">Transmembrane helix</keyword>
<feature type="chain" id="PRO_5034637550" description="Transmembrane protein" evidence="2">
    <location>
        <begin position="16"/>
        <end position="219"/>
    </location>
</feature>
<feature type="non-terminal residue" evidence="3">
    <location>
        <position position="219"/>
    </location>
</feature>
<comment type="caution">
    <text evidence="3">The sequence shown here is derived from an EMBL/GenBank/DDBJ whole genome shotgun (WGS) entry which is preliminary data.</text>
</comment>
<evidence type="ECO:0000256" key="1">
    <source>
        <dbReference type="SAM" id="Phobius"/>
    </source>
</evidence>
<evidence type="ECO:0008006" key="5">
    <source>
        <dbReference type="Google" id="ProtNLM"/>
    </source>
</evidence>